<dbReference type="GO" id="GO:0007156">
    <property type="term" value="P:homophilic cell adhesion via plasma membrane adhesion molecules"/>
    <property type="evidence" value="ECO:0007669"/>
    <property type="project" value="TreeGrafter"/>
</dbReference>
<evidence type="ECO:0000313" key="6">
    <source>
        <dbReference type="EMBL" id="CRK88564.1"/>
    </source>
</evidence>
<dbReference type="InterPro" id="IPR007110">
    <property type="entry name" value="Ig-like_dom"/>
</dbReference>
<dbReference type="SMART" id="SM00409">
    <property type="entry name" value="IG"/>
    <property type="match status" value="3"/>
</dbReference>
<dbReference type="GO" id="GO:0043025">
    <property type="term" value="C:neuronal cell body"/>
    <property type="evidence" value="ECO:0007669"/>
    <property type="project" value="TreeGrafter"/>
</dbReference>
<dbReference type="SUPFAM" id="SSF49265">
    <property type="entry name" value="Fibronectin type III"/>
    <property type="match status" value="1"/>
</dbReference>
<dbReference type="Proteomes" id="UP000183832">
    <property type="component" value="Unassembled WGS sequence"/>
</dbReference>
<evidence type="ECO:0000256" key="3">
    <source>
        <dbReference type="SAM" id="MobiDB-lite"/>
    </source>
</evidence>
<feature type="domain" description="Ig-like" evidence="4">
    <location>
        <begin position="206"/>
        <end position="294"/>
    </location>
</feature>
<dbReference type="GO" id="GO:0008046">
    <property type="term" value="F:axon guidance receptor activity"/>
    <property type="evidence" value="ECO:0007669"/>
    <property type="project" value="TreeGrafter"/>
</dbReference>
<feature type="domain" description="Fibronectin type-III" evidence="5">
    <location>
        <begin position="348"/>
        <end position="440"/>
    </location>
</feature>
<dbReference type="InterPro" id="IPR036179">
    <property type="entry name" value="Ig-like_dom_sf"/>
</dbReference>
<accession>A0A1J1HMD9</accession>
<dbReference type="SMART" id="SM00408">
    <property type="entry name" value="IGc2"/>
    <property type="match status" value="3"/>
</dbReference>
<evidence type="ECO:0000313" key="7">
    <source>
        <dbReference type="Proteomes" id="UP000183832"/>
    </source>
</evidence>
<dbReference type="CDD" id="cd00063">
    <property type="entry name" value="FN3"/>
    <property type="match status" value="1"/>
</dbReference>
<dbReference type="Pfam" id="PF13927">
    <property type="entry name" value="Ig_3"/>
    <property type="match status" value="1"/>
</dbReference>
<protein>
    <submittedName>
        <fullName evidence="6">CLUMA_CG002219, isoform A</fullName>
    </submittedName>
</protein>
<dbReference type="GO" id="GO:0030424">
    <property type="term" value="C:axon"/>
    <property type="evidence" value="ECO:0007669"/>
    <property type="project" value="TreeGrafter"/>
</dbReference>
<dbReference type="InterPro" id="IPR003599">
    <property type="entry name" value="Ig_sub"/>
</dbReference>
<feature type="region of interest" description="Disordered" evidence="3">
    <location>
        <begin position="340"/>
        <end position="366"/>
    </location>
</feature>
<dbReference type="FunFam" id="2.60.40.10:FF:001233">
    <property type="entry name" value="Uncharacterized protein, isoform B"/>
    <property type="match status" value="1"/>
</dbReference>
<evidence type="ECO:0000256" key="1">
    <source>
        <dbReference type="ARBA" id="ARBA00022737"/>
    </source>
</evidence>
<keyword evidence="2" id="KW-0393">Immunoglobulin domain</keyword>
<keyword evidence="7" id="KW-1185">Reference proteome</keyword>
<dbReference type="PANTHER" id="PTHR45080:SF33">
    <property type="entry name" value="IG-LIKE DOMAIN-CONTAINING PROTEIN"/>
    <property type="match status" value="1"/>
</dbReference>
<feature type="non-terminal residue" evidence="6">
    <location>
        <position position="1"/>
    </location>
</feature>
<evidence type="ECO:0000256" key="2">
    <source>
        <dbReference type="ARBA" id="ARBA00023319"/>
    </source>
</evidence>
<dbReference type="InterPro" id="IPR013783">
    <property type="entry name" value="Ig-like_fold"/>
</dbReference>
<dbReference type="InterPro" id="IPR013098">
    <property type="entry name" value="Ig_I-set"/>
</dbReference>
<keyword evidence="1" id="KW-0677">Repeat</keyword>
<dbReference type="FunFam" id="2.60.40.10:FF:000877">
    <property type="entry name" value="CLUMA_CG002357, isoform A"/>
    <property type="match status" value="1"/>
</dbReference>
<dbReference type="Pfam" id="PF07679">
    <property type="entry name" value="I-set"/>
    <property type="match status" value="2"/>
</dbReference>
<organism evidence="6 7">
    <name type="scientific">Clunio marinus</name>
    <dbReference type="NCBI Taxonomy" id="568069"/>
    <lineage>
        <taxon>Eukaryota</taxon>
        <taxon>Metazoa</taxon>
        <taxon>Ecdysozoa</taxon>
        <taxon>Arthropoda</taxon>
        <taxon>Hexapoda</taxon>
        <taxon>Insecta</taxon>
        <taxon>Pterygota</taxon>
        <taxon>Neoptera</taxon>
        <taxon>Endopterygota</taxon>
        <taxon>Diptera</taxon>
        <taxon>Nematocera</taxon>
        <taxon>Chironomoidea</taxon>
        <taxon>Chironomidae</taxon>
        <taxon>Clunio</taxon>
    </lineage>
</organism>
<dbReference type="InterPro" id="IPR050958">
    <property type="entry name" value="Cell_Adh-Cytoskel_Orgn"/>
</dbReference>
<feature type="domain" description="Ig-like" evidence="4">
    <location>
        <begin position="114"/>
        <end position="200"/>
    </location>
</feature>
<dbReference type="OrthoDB" id="6159398at2759"/>
<reference evidence="6 7" key="1">
    <citation type="submission" date="2015-04" db="EMBL/GenBank/DDBJ databases">
        <authorList>
            <person name="Syromyatnikov M.Y."/>
            <person name="Popov V.N."/>
        </authorList>
    </citation>
    <scope>NUCLEOTIDE SEQUENCE [LARGE SCALE GENOMIC DNA]</scope>
</reference>
<dbReference type="STRING" id="568069.A0A1J1HMD9"/>
<proteinExistence type="predicted"/>
<evidence type="ECO:0000259" key="4">
    <source>
        <dbReference type="PROSITE" id="PS50835"/>
    </source>
</evidence>
<feature type="compositionally biased region" description="Polar residues" evidence="3">
    <location>
        <begin position="345"/>
        <end position="366"/>
    </location>
</feature>
<dbReference type="Gene3D" id="2.60.40.10">
    <property type="entry name" value="Immunoglobulins"/>
    <property type="match status" value="4"/>
</dbReference>
<dbReference type="EMBL" id="CVRI01000008">
    <property type="protein sequence ID" value="CRK88564.1"/>
    <property type="molecule type" value="Genomic_DNA"/>
</dbReference>
<name>A0A1J1HMD9_9DIPT</name>
<dbReference type="GO" id="GO:0050808">
    <property type="term" value="P:synapse organization"/>
    <property type="evidence" value="ECO:0007669"/>
    <property type="project" value="TreeGrafter"/>
</dbReference>
<dbReference type="PROSITE" id="PS50853">
    <property type="entry name" value="FN3"/>
    <property type="match status" value="1"/>
</dbReference>
<dbReference type="InterPro" id="IPR003598">
    <property type="entry name" value="Ig_sub2"/>
</dbReference>
<feature type="domain" description="Ig-like" evidence="4">
    <location>
        <begin position="19"/>
        <end position="106"/>
    </location>
</feature>
<dbReference type="SUPFAM" id="SSF48726">
    <property type="entry name" value="Immunoglobulin"/>
    <property type="match status" value="3"/>
</dbReference>
<dbReference type="GO" id="GO:0005886">
    <property type="term" value="C:plasma membrane"/>
    <property type="evidence" value="ECO:0007669"/>
    <property type="project" value="TreeGrafter"/>
</dbReference>
<dbReference type="AlphaFoldDB" id="A0A1J1HMD9"/>
<dbReference type="PROSITE" id="PS50835">
    <property type="entry name" value="IG_LIKE"/>
    <property type="match status" value="3"/>
</dbReference>
<dbReference type="PANTHER" id="PTHR45080">
    <property type="entry name" value="CONTACTIN 5"/>
    <property type="match status" value="1"/>
</dbReference>
<dbReference type="InterPro" id="IPR003961">
    <property type="entry name" value="FN3_dom"/>
</dbReference>
<sequence>FFLFSVFVSVTTHPSKPEPSFISRSETLKFVAGDTIKLPCDVANADNFIVAWKRGIAIISAGTVKVTPDPRIRLANGYSLEIRDAVPQDAGDYICQIATLEPREITHTVEILVPARIHHISSGGHLQVKKGGSVRIECSASGNPSPNVTWTRKNNILPNGDEKLMSPILSIENMDRHKGGVYICSANNGVGKAASSQVVLHVLYPPEITVESPVVYSGEGQEAMLVCIVHGESQPEVIWFKETMQLDTTERHIMENRGSRHTLIIRKVHPQDFGNYSCNAENQLGKSKKYLMLSGKPNTAIFRSAPVSQYKDRYNISWTVDSHSPIEEYKLFFRRSSEEHELDNNIEQQSQPLQHQTHSHSNSLYPNNYRNNYGNLHWSRNDWRDVVLPAIPLSHLYTQSMSYMIRGLDPDQQYEAKVQAKNRYGWSNMSDRFTFSTSSSDSEMRGLSVTYYSRSSKLEITQYLCVVSLLAAFFTFHNHS</sequence>
<dbReference type="InterPro" id="IPR036116">
    <property type="entry name" value="FN3_sf"/>
</dbReference>
<evidence type="ECO:0000259" key="5">
    <source>
        <dbReference type="PROSITE" id="PS50853"/>
    </source>
</evidence>
<dbReference type="CDD" id="cd00096">
    <property type="entry name" value="Ig"/>
    <property type="match status" value="1"/>
</dbReference>
<gene>
    <name evidence="6" type="primary">similar to Lachesin</name>
    <name evidence="6" type="ORF">CLUMA_CG002219</name>
</gene>